<organism evidence="7 8">
    <name type="scientific">Candidatus Liberibacter europaeus</name>
    <dbReference type="NCBI Taxonomy" id="744859"/>
    <lineage>
        <taxon>Bacteria</taxon>
        <taxon>Pseudomonadati</taxon>
        <taxon>Pseudomonadota</taxon>
        <taxon>Alphaproteobacteria</taxon>
        <taxon>Hyphomicrobiales</taxon>
        <taxon>Rhizobiaceae</taxon>
        <taxon>Liberibacter</taxon>
    </lineage>
</organism>
<dbReference type="Proteomes" id="UP000240811">
    <property type="component" value="Unassembled WGS sequence"/>
</dbReference>
<dbReference type="GO" id="GO:0022900">
    <property type="term" value="P:electron transport chain"/>
    <property type="evidence" value="ECO:0007669"/>
    <property type="project" value="InterPro"/>
</dbReference>
<evidence type="ECO:0000313" key="8">
    <source>
        <dbReference type="Proteomes" id="UP000240811"/>
    </source>
</evidence>
<dbReference type="Pfam" id="PF04800">
    <property type="entry name" value="NDUS4"/>
    <property type="match status" value="1"/>
</dbReference>
<evidence type="ECO:0000256" key="1">
    <source>
        <dbReference type="ARBA" id="ARBA00004370"/>
    </source>
</evidence>
<evidence type="ECO:0000256" key="5">
    <source>
        <dbReference type="ARBA" id="ARBA00022982"/>
    </source>
</evidence>
<accession>A0A2T4VX72</accession>
<protein>
    <submittedName>
        <fullName evidence="7">Oxidoreductase</fullName>
    </submittedName>
</protein>
<keyword evidence="5" id="KW-0249">Electron transport</keyword>
<keyword evidence="4" id="KW-0809">Transit peptide</keyword>
<name>A0A2T4VX72_9HYPH</name>
<evidence type="ECO:0000256" key="3">
    <source>
        <dbReference type="ARBA" id="ARBA00022660"/>
    </source>
</evidence>
<keyword evidence="2" id="KW-0813">Transport</keyword>
<comment type="subcellular location">
    <subcellularLocation>
        <location evidence="1">Membrane</location>
    </subcellularLocation>
</comment>
<evidence type="ECO:0000256" key="2">
    <source>
        <dbReference type="ARBA" id="ARBA00022448"/>
    </source>
</evidence>
<proteinExistence type="predicted"/>
<gene>
    <name evidence="7" type="ORF">C4617_03980</name>
</gene>
<dbReference type="InterPro" id="IPR038532">
    <property type="entry name" value="NDUFS4-like_sf"/>
</dbReference>
<keyword evidence="3" id="KW-0679">Respiratory chain</keyword>
<evidence type="ECO:0000256" key="6">
    <source>
        <dbReference type="ARBA" id="ARBA00023136"/>
    </source>
</evidence>
<dbReference type="GO" id="GO:0016020">
    <property type="term" value="C:membrane"/>
    <property type="evidence" value="ECO:0007669"/>
    <property type="project" value="UniProtKB-SubCell"/>
</dbReference>
<keyword evidence="6" id="KW-0472">Membrane</keyword>
<sequence length="102" mass="12066">MLARIYRIGKTSAQSGIKGKVGMWSLEFEKQVPSYIEPTCHYTSSMDTLQQVKLFFPSMDKAIKYAENHNIEYYLMPLHDSVHQKKSYHDNFLHNRIDNWTH</sequence>
<dbReference type="AlphaFoldDB" id="A0A2T4VX72"/>
<dbReference type="Gene3D" id="3.30.160.190">
    <property type="entry name" value="atu1810 like domain"/>
    <property type="match status" value="1"/>
</dbReference>
<reference evidence="8" key="1">
    <citation type="submission" date="2018-02" db="EMBL/GenBank/DDBJ databases">
        <title>Genome sequence of Candidatus Liberibacter europaeus.</title>
        <authorList>
            <person name="Frampton R.A."/>
            <person name="Thompson S.M."/>
            <person name="David C."/>
            <person name="Addison S.M."/>
            <person name="Smith G.R."/>
        </authorList>
    </citation>
    <scope>NUCLEOTIDE SEQUENCE [LARGE SCALE GENOMIC DNA]</scope>
</reference>
<evidence type="ECO:0000256" key="4">
    <source>
        <dbReference type="ARBA" id="ARBA00022946"/>
    </source>
</evidence>
<dbReference type="InterPro" id="IPR006885">
    <property type="entry name" value="NADH_UbQ_FeS_4_mit-like"/>
</dbReference>
<dbReference type="EMBL" id="PSQJ01000004">
    <property type="protein sequence ID" value="PTL86370.1"/>
    <property type="molecule type" value="Genomic_DNA"/>
</dbReference>
<evidence type="ECO:0000313" key="7">
    <source>
        <dbReference type="EMBL" id="PTL86370.1"/>
    </source>
</evidence>
<comment type="caution">
    <text evidence="7">The sequence shown here is derived from an EMBL/GenBank/DDBJ whole genome shotgun (WGS) entry which is preliminary data.</text>
</comment>